<name>V4HS68_PSEL2</name>
<dbReference type="EMBL" id="AUSV01000044">
    <property type="protein sequence ID" value="ESP92633.1"/>
    <property type="molecule type" value="Genomic_DNA"/>
</dbReference>
<sequence length="144" mass="15933">MNVNDATYSLYNYSSTATAKTAKLDQNNATDTEQVLISEGGKTAETKWQSIANKYDVHNISEAEAGAMSRDLFEAGFINTSQMMILMAPSSMNETPLKKHDMLNDMKYTFQISASLGGHSRASKEHYLSAINVLERLKDSQTPI</sequence>
<evidence type="ECO:0000313" key="2">
    <source>
        <dbReference type="Proteomes" id="UP000017820"/>
    </source>
</evidence>
<dbReference type="AlphaFoldDB" id="V4HS68"/>
<evidence type="ECO:0000313" key="1">
    <source>
        <dbReference type="EMBL" id="ESP92633.1"/>
    </source>
</evidence>
<comment type="caution">
    <text evidence="1">The sequence shown here is derived from an EMBL/GenBank/DDBJ whole genome shotgun (WGS) entry which is preliminary data.</text>
</comment>
<dbReference type="Proteomes" id="UP000017820">
    <property type="component" value="Unassembled WGS sequence"/>
</dbReference>
<proteinExistence type="predicted"/>
<dbReference type="RefSeq" id="WP_023399662.1">
    <property type="nucleotide sequence ID" value="NZ_AUSV01000044.1"/>
</dbReference>
<protein>
    <submittedName>
        <fullName evidence="1">Uncharacterized protein</fullName>
    </submittedName>
</protein>
<accession>V4HS68</accession>
<dbReference type="PATRIC" id="fig|1353533.3.peg.2769"/>
<dbReference type="GeneID" id="29922093"/>
<gene>
    <name evidence="1" type="ORF">PL2TA16_03831</name>
</gene>
<reference evidence="1 2" key="1">
    <citation type="submission" date="2013-07" db="EMBL/GenBank/DDBJ databases">
        <title>Draft genome sequence of Pseudoalteromonas luteoviolacea 2ta16.</title>
        <authorList>
            <person name="Allen E.E."/>
            <person name="Azam F."/>
            <person name="Podell S."/>
        </authorList>
    </citation>
    <scope>NUCLEOTIDE SEQUENCE [LARGE SCALE GENOMIC DNA]</scope>
    <source>
        <strain evidence="1 2">2ta16</strain>
    </source>
</reference>
<organism evidence="1 2">
    <name type="scientific">Pseudoalteromonas luteoviolacea (strain 2ta16)</name>
    <dbReference type="NCBI Taxonomy" id="1353533"/>
    <lineage>
        <taxon>Bacteria</taxon>
        <taxon>Pseudomonadati</taxon>
        <taxon>Pseudomonadota</taxon>
        <taxon>Gammaproteobacteria</taxon>
        <taxon>Alteromonadales</taxon>
        <taxon>Pseudoalteromonadaceae</taxon>
        <taxon>Pseudoalteromonas</taxon>
    </lineage>
</organism>